<gene>
    <name evidence="3" type="ORF">AXK60_19540</name>
    <name evidence="2" type="ORF">AXK61_09855</name>
</gene>
<dbReference type="AlphaFoldDB" id="A0A138A0I3"/>
<dbReference type="Proteomes" id="UP000070409">
    <property type="component" value="Unassembled WGS sequence"/>
</dbReference>
<evidence type="ECO:0000313" key="5">
    <source>
        <dbReference type="Proteomes" id="UP000070409"/>
    </source>
</evidence>
<reference evidence="2 5" key="2">
    <citation type="submission" date="2016-02" db="EMBL/GenBank/DDBJ databases">
        <authorList>
            <person name="Teng J.L."/>
            <person name="Tang Y."/>
            <person name="Huang Y."/>
            <person name="Guo F."/>
            <person name="Wei W."/>
            <person name="Chen J.H."/>
            <person name="Wong S.Y."/>
            <person name="Lau S.K."/>
            <person name="Woo P.C."/>
        </authorList>
    </citation>
    <scope>NUCLEOTIDE SEQUENCE [LARGE SCALE GENOMIC DNA]</scope>
    <source>
        <strain evidence="2 5">JCM 13375</strain>
    </source>
</reference>
<keyword evidence="1" id="KW-0812">Transmembrane</keyword>
<name>A0A138A0I3_9ACTN</name>
<dbReference type="Proteomes" id="UP000070258">
    <property type="component" value="Unassembled WGS sequence"/>
</dbReference>
<accession>A0A138A0I3</accession>
<sequence>MIVCWLVIHFGFVATTALKGKYPTALIALFVGPVAFVAALRLARPTSPWARHRYSPEKLERARERAERFDARWGRYRARWDDAVGGTPTG</sequence>
<organism evidence="3 4">
    <name type="scientific">Tsukamurella pseudospumae</name>
    <dbReference type="NCBI Taxonomy" id="239498"/>
    <lineage>
        <taxon>Bacteria</taxon>
        <taxon>Bacillati</taxon>
        <taxon>Actinomycetota</taxon>
        <taxon>Actinomycetes</taxon>
        <taxon>Mycobacteriales</taxon>
        <taxon>Tsukamurellaceae</taxon>
        <taxon>Tsukamurella</taxon>
    </lineage>
</organism>
<proteinExistence type="predicted"/>
<dbReference type="STRING" id="239498.AXK60_19540"/>
<comment type="caution">
    <text evidence="3">The sequence shown here is derived from an EMBL/GenBank/DDBJ whole genome shotgun (WGS) entry which is preliminary data.</text>
</comment>
<evidence type="ECO:0000256" key="1">
    <source>
        <dbReference type="SAM" id="Phobius"/>
    </source>
</evidence>
<dbReference type="EMBL" id="LSRE01000050">
    <property type="protein sequence ID" value="KXO88940.1"/>
    <property type="molecule type" value="Genomic_DNA"/>
</dbReference>
<feature type="transmembrane region" description="Helical" evidence="1">
    <location>
        <begin position="25"/>
        <end position="43"/>
    </location>
</feature>
<reference evidence="4" key="3">
    <citation type="submission" date="2016-02" db="EMBL/GenBank/DDBJ databases">
        <authorList>
            <person name="Wen L."/>
            <person name="He K."/>
            <person name="Yang H."/>
        </authorList>
    </citation>
    <scope>NUCLEOTIDE SEQUENCE [LARGE SCALE GENOMIC DNA]</scope>
    <source>
        <strain evidence="4">JCM 15929</strain>
    </source>
</reference>
<evidence type="ECO:0000313" key="4">
    <source>
        <dbReference type="Proteomes" id="UP000070258"/>
    </source>
</evidence>
<protein>
    <submittedName>
        <fullName evidence="3">Uncharacterized protein</fullName>
    </submittedName>
</protein>
<evidence type="ECO:0000313" key="3">
    <source>
        <dbReference type="EMBL" id="KXP03948.1"/>
    </source>
</evidence>
<reference evidence="3" key="1">
    <citation type="submission" date="2016-02" db="EMBL/GenBank/DDBJ databases">
        <authorList>
            <person name="Teng J.L."/>
            <person name="Yang Y."/>
            <person name="Huang Y."/>
            <person name="Guo F."/>
            <person name="Wei W."/>
            <person name="Chen J.H."/>
            <person name="Wong S.Y."/>
            <person name="Lau S.K."/>
            <person name="Woo P.C."/>
        </authorList>
    </citation>
    <scope>NUCLEOTIDE SEQUENCE</scope>
    <source>
        <strain evidence="3">JCM 15929</strain>
    </source>
</reference>
<evidence type="ECO:0000313" key="2">
    <source>
        <dbReference type="EMBL" id="KXO88940.1"/>
    </source>
</evidence>
<dbReference type="EMBL" id="LSRF01000058">
    <property type="protein sequence ID" value="KXP03948.1"/>
    <property type="molecule type" value="Genomic_DNA"/>
</dbReference>
<keyword evidence="1" id="KW-1133">Transmembrane helix</keyword>
<keyword evidence="5" id="KW-1185">Reference proteome</keyword>
<keyword evidence="1" id="KW-0472">Membrane</keyword>